<comment type="caution">
    <text evidence="1">The sequence shown here is derived from an EMBL/GenBank/DDBJ whole genome shotgun (WGS) entry which is preliminary data.</text>
</comment>
<dbReference type="Pfam" id="PF13555">
    <property type="entry name" value="AAA_29"/>
    <property type="match status" value="1"/>
</dbReference>
<evidence type="ECO:0000313" key="1">
    <source>
        <dbReference type="EMBL" id="MDH5924627.1"/>
    </source>
</evidence>
<name>A0AA43G3T8_VIBSP</name>
<dbReference type="AlphaFoldDB" id="A0AA43G3T8"/>
<dbReference type="Gene3D" id="3.40.50.300">
    <property type="entry name" value="P-loop containing nucleotide triphosphate hydrolases"/>
    <property type="match status" value="1"/>
</dbReference>
<proteinExistence type="predicted"/>
<dbReference type="SUPFAM" id="SSF52540">
    <property type="entry name" value="P-loop containing nucleoside triphosphate hydrolases"/>
    <property type="match status" value="1"/>
</dbReference>
<organism evidence="1 2">
    <name type="scientific">Vibrio splendidus</name>
    <dbReference type="NCBI Taxonomy" id="29497"/>
    <lineage>
        <taxon>Bacteria</taxon>
        <taxon>Pseudomonadati</taxon>
        <taxon>Pseudomonadota</taxon>
        <taxon>Gammaproteobacteria</taxon>
        <taxon>Vibrionales</taxon>
        <taxon>Vibrionaceae</taxon>
        <taxon>Vibrio</taxon>
    </lineage>
</organism>
<dbReference type="CDD" id="cd00267">
    <property type="entry name" value="ABC_ATPase"/>
    <property type="match status" value="1"/>
</dbReference>
<gene>
    <name evidence="1" type="ORF">L8R85_27015</name>
</gene>
<reference evidence="1" key="1">
    <citation type="submission" date="2022-01" db="EMBL/GenBank/DDBJ databases">
        <title>Vibrio aestuarianus Clade A and Clade B isolates are associated with Pacific oyster (Crassostrea gigas) disease outbreaks across Ireland.</title>
        <authorList>
            <person name="Coyle N."/>
            <person name="O'Toole C."/>
            <person name="Thomas J.C.L."/>
            <person name="Ryder D."/>
            <person name="Cheslett D."/>
            <person name="Feist S."/>
            <person name="Bean T."/>
            <person name="Joseph A."/>
            <person name="Waina A."/>
            <person name="Feil E."/>
            <person name="Verner-Jeffreys D.W."/>
        </authorList>
    </citation>
    <scope>NUCLEOTIDE SEQUENCE</scope>
    <source>
        <strain evidence="1">S/17/14 A</strain>
    </source>
</reference>
<dbReference type="Gene3D" id="1.10.30.50">
    <property type="match status" value="1"/>
</dbReference>
<accession>A0AA43G3T8</accession>
<evidence type="ECO:0000313" key="2">
    <source>
        <dbReference type="Proteomes" id="UP001159663"/>
    </source>
</evidence>
<dbReference type="InterPro" id="IPR027417">
    <property type="entry name" value="P-loop_NTPase"/>
</dbReference>
<dbReference type="Proteomes" id="UP001159663">
    <property type="component" value="Unassembled WGS sequence"/>
</dbReference>
<dbReference type="RefSeq" id="WP_280534958.1">
    <property type="nucleotide sequence ID" value="NZ_JAKMYX010000282.1"/>
</dbReference>
<protein>
    <submittedName>
        <fullName evidence="1">AAA family ATPase</fullName>
    </submittedName>
</protein>
<dbReference type="EMBL" id="JAKMYX010000282">
    <property type="protein sequence ID" value="MDH5924627.1"/>
    <property type="molecule type" value="Genomic_DNA"/>
</dbReference>
<feature type="non-terminal residue" evidence="1">
    <location>
        <position position="402"/>
    </location>
</feature>
<sequence length="402" mass="45897">MRIVDRNKVPAPECCDSLTKKIRSLILPIKRTDLFGLSHPNVPIRTRGQWTNHDDYKQIKFALLQLFEGRCAYCEMEVSTSGSAIECFRPRSGLTATKTGKFYPLHHAWLEFAWENLYLSCIDCSKNKGARFPIAGEPCELLAQGHELDVEDPLLLDPCDTRIEISDHLEFTYSGMVIPRSNRGEVTIKLLKLNSHYLINKRKEDWYWKSLQNGYQVSEPIRDYLPPSYNKKARTVYEKMTSSIDSFKTKVFEPKIEKIELFNIGPLKGKKTIQINAQGQDSWLMILGDNGAGKSTILKAITLVLLGRDQVAELIHKFDLNLADLVNYLSKSGTIKLKFSDEFPDRTLTVHKNGNLEFSDTKHFPIIFNAYGSSRLAPTKNNPSNERQSSLFVDNLFNHFSP</sequence>